<dbReference type="CDD" id="cd07958">
    <property type="entry name" value="Anticodon_Ia_Leu_BEm"/>
    <property type="match status" value="1"/>
</dbReference>
<dbReference type="InterPro" id="IPR015413">
    <property type="entry name" value="Methionyl/Leucyl_tRNA_Synth"/>
</dbReference>
<feature type="domain" description="Aminoacyl-tRNA synthetase class Ia" evidence="12">
    <location>
        <begin position="585"/>
        <end position="633"/>
    </location>
</feature>
<comment type="catalytic activity">
    <reaction evidence="10">
        <text>tRNA(Leu) + L-leucine + ATP = L-leucyl-tRNA(Leu) + AMP + diphosphate</text>
        <dbReference type="Rhea" id="RHEA:11688"/>
        <dbReference type="Rhea" id="RHEA-COMP:9613"/>
        <dbReference type="Rhea" id="RHEA-COMP:9622"/>
        <dbReference type="ChEBI" id="CHEBI:30616"/>
        <dbReference type="ChEBI" id="CHEBI:33019"/>
        <dbReference type="ChEBI" id="CHEBI:57427"/>
        <dbReference type="ChEBI" id="CHEBI:78442"/>
        <dbReference type="ChEBI" id="CHEBI:78494"/>
        <dbReference type="ChEBI" id="CHEBI:456215"/>
        <dbReference type="EC" id="6.1.1.4"/>
    </reaction>
</comment>
<evidence type="ECO:0000259" key="14">
    <source>
        <dbReference type="Pfam" id="PF09334"/>
    </source>
</evidence>
<feature type="domain" description="Methionyl/Leucyl tRNA synthetase" evidence="14">
    <location>
        <begin position="24"/>
        <end position="159"/>
    </location>
</feature>
<evidence type="ECO:0000256" key="3">
    <source>
        <dbReference type="ARBA" id="ARBA00013164"/>
    </source>
</evidence>
<dbReference type="PANTHER" id="PTHR43740">
    <property type="entry name" value="LEUCYL-TRNA SYNTHETASE"/>
    <property type="match status" value="1"/>
</dbReference>
<dbReference type="OrthoDB" id="15954at2759"/>
<dbReference type="CDD" id="cd00812">
    <property type="entry name" value="LeuRS_core"/>
    <property type="match status" value="1"/>
</dbReference>
<organism evidence="16 17">
    <name type="scientific">Cetraspora pellucida</name>
    <dbReference type="NCBI Taxonomy" id="1433469"/>
    <lineage>
        <taxon>Eukaryota</taxon>
        <taxon>Fungi</taxon>
        <taxon>Fungi incertae sedis</taxon>
        <taxon>Mucoromycota</taxon>
        <taxon>Glomeromycotina</taxon>
        <taxon>Glomeromycetes</taxon>
        <taxon>Diversisporales</taxon>
        <taxon>Gigasporaceae</taxon>
        <taxon>Cetraspora</taxon>
    </lineage>
</organism>
<dbReference type="Pfam" id="PF13603">
    <property type="entry name" value="tRNA-synt_1_2"/>
    <property type="match status" value="1"/>
</dbReference>
<dbReference type="PROSITE" id="PS00178">
    <property type="entry name" value="AA_TRNA_LIGASE_I"/>
    <property type="match status" value="1"/>
</dbReference>
<comment type="caution">
    <text evidence="16">The sequence shown here is derived from an EMBL/GenBank/DDBJ whole genome shotgun (WGS) entry which is preliminary data.</text>
</comment>
<evidence type="ECO:0000256" key="7">
    <source>
        <dbReference type="ARBA" id="ARBA00022917"/>
    </source>
</evidence>
<evidence type="ECO:0000256" key="2">
    <source>
        <dbReference type="ARBA" id="ARBA00005594"/>
    </source>
</evidence>
<dbReference type="InterPro" id="IPR014729">
    <property type="entry name" value="Rossmann-like_a/b/a_fold"/>
</dbReference>
<dbReference type="InterPro" id="IPR025709">
    <property type="entry name" value="Leu_tRNA-synth_edit"/>
</dbReference>
<evidence type="ECO:0000256" key="10">
    <source>
        <dbReference type="ARBA" id="ARBA00047469"/>
    </source>
</evidence>
<dbReference type="Proteomes" id="UP000789759">
    <property type="component" value="Unassembled WGS sequence"/>
</dbReference>
<comment type="subcellular location">
    <subcellularLocation>
        <location evidence="1">Cytoplasm</location>
    </subcellularLocation>
</comment>
<keyword evidence="4 11" id="KW-0436">Ligase</keyword>
<dbReference type="GO" id="GO:0006429">
    <property type="term" value="P:leucyl-tRNA aminoacylation"/>
    <property type="evidence" value="ECO:0007669"/>
    <property type="project" value="InterPro"/>
</dbReference>
<keyword evidence="8 11" id="KW-0030">Aminoacyl-tRNA synthetase</keyword>
<protein>
    <recommendedName>
        <fullName evidence="3">leucine--tRNA ligase</fullName>
        <ecNumber evidence="3">6.1.1.4</ecNumber>
    </recommendedName>
    <alternativeName>
        <fullName evidence="9">Leucyl-tRNA synthetase</fullName>
    </alternativeName>
</protein>
<name>A0A9N9NTD2_9GLOM</name>
<dbReference type="InterPro" id="IPR013155">
    <property type="entry name" value="M/V/L/I-tRNA-synth_anticd-bd"/>
</dbReference>
<dbReference type="GO" id="GO:0005739">
    <property type="term" value="C:mitochondrion"/>
    <property type="evidence" value="ECO:0007669"/>
    <property type="project" value="TreeGrafter"/>
</dbReference>
<dbReference type="Pfam" id="PF00133">
    <property type="entry name" value="tRNA-synt_1"/>
    <property type="match status" value="1"/>
</dbReference>
<gene>
    <name evidence="16" type="ORF">CPELLU_LOCUS14972</name>
</gene>
<dbReference type="EMBL" id="CAJVQA010018680">
    <property type="protein sequence ID" value="CAG8755419.1"/>
    <property type="molecule type" value="Genomic_DNA"/>
</dbReference>
<dbReference type="InterPro" id="IPR009008">
    <property type="entry name" value="Val/Leu/Ile-tRNA-synth_edit"/>
</dbReference>
<dbReference type="SUPFAM" id="SSF50677">
    <property type="entry name" value="ValRS/IleRS/LeuRS editing domain"/>
    <property type="match status" value="1"/>
</dbReference>
<dbReference type="Pfam" id="PF08264">
    <property type="entry name" value="Anticodon_1"/>
    <property type="match status" value="1"/>
</dbReference>
<evidence type="ECO:0000259" key="15">
    <source>
        <dbReference type="Pfam" id="PF13603"/>
    </source>
</evidence>
<dbReference type="PRINTS" id="PR00985">
    <property type="entry name" value="TRNASYNTHLEU"/>
</dbReference>
<dbReference type="Pfam" id="PF09334">
    <property type="entry name" value="tRNA-synt_1g"/>
    <property type="match status" value="1"/>
</dbReference>
<accession>A0A9N9NTD2</accession>
<keyword evidence="5 11" id="KW-0547">Nucleotide-binding</keyword>
<dbReference type="InterPro" id="IPR002300">
    <property type="entry name" value="aa-tRNA-synth_Ia"/>
</dbReference>
<evidence type="ECO:0000256" key="6">
    <source>
        <dbReference type="ARBA" id="ARBA00022840"/>
    </source>
</evidence>
<evidence type="ECO:0000256" key="5">
    <source>
        <dbReference type="ARBA" id="ARBA00022741"/>
    </source>
</evidence>
<dbReference type="PANTHER" id="PTHR43740:SF2">
    <property type="entry name" value="LEUCINE--TRNA LIGASE, MITOCHONDRIAL"/>
    <property type="match status" value="1"/>
</dbReference>
<sequence length="862" mass="98333">SKWINKWKNYKNLPKNQGNKEKFYVLAMFPYPSGMLHMGHVRVYTISDTLARFRKMLGYDVIHPMGWDAFGLPAENAAMERNVHPADWTISNISSMKKQMERILTDFDWDREVTTCNPDYYKWTQYLFLQMYKARLAYQKEAIVNWDPVDQTVLANEQVGSDGRSWRSGAKVERRKLKQWFFKITDFAEPLLNDLDLLDKWPDHVKQMQRNWIGKSKGAEFDFIVESKRSEFIVKVFTSRPDTIFGVQYLAIAIDHPLLSEEWLPQNTCSQVLQFVEKIRQQELFDLNDVNTGQGMHTGVFAKHPITGLSIPIYVASYVVPDYGTGAVMGVPAHDERDWEFVRINRIISEDNIKKVIMPVIQDNSKATGMQHSNKVFTSRGILTAKCGQYAGLSSDDAEKAIVNDAQKAGYGRWSVQVVPVSESELPILLPTDVTFSGRGGSPLKQVQEWLNCKCPKCQGSAMRDTDTMDTFVDSSWYFMRYMDSKNSNQPFCPKKASNLLPVDVYIGGIEHANLHLLYSRFFTKFMFKQGMFALKGDITEPGQDEPFKQLGMVHGKTFKDPISGRFLKPDEVDLSNPSKPIQISTGMTSIVSFEKMSKSKYNGVDPETTINNYGADATRLHILFKAPVSEVLEWEDASIVGMQRWIARVWRLVESIVKKDLSTNNLSLNFNMNLLSKEDRETYRIINITIKEVTEDYKNSTFNTAVSALIKLTNHLTSISPYQNENASKKSTIVSQTYEYGVKTLVKMMAPMAPSIGEEFWEILNQGKQHITSVFEELWPKVDIECLSAASEVTCVVQINGKMRFSIMTPSAVLQDNLSTEKLILESENGKKWLGKVNADKKIKKIIHANEGKIVNFVFDK</sequence>
<feature type="non-terminal residue" evidence="16">
    <location>
        <position position="862"/>
    </location>
</feature>
<feature type="domain" description="Leucyl-tRNA synthetase editing" evidence="15">
    <location>
        <begin position="210"/>
        <end position="406"/>
    </location>
</feature>
<keyword evidence="17" id="KW-1185">Reference proteome</keyword>
<dbReference type="Gene3D" id="1.10.730.10">
    <property type="entry name" value="Isoleucyl-tRNA Synthetase, Domain 1"/>
    <property type="match status" value="1"/>
</dbReference>
<evidence type="ECO:0000313" key="17">
    <source>
        <dbReference type="Proteomes" id="UP000789759"/>
    </source>
</evidence>
<evidence type="ECO:0000259" key="13">
    <source>
        <dbReference type="Pfam" id="PF08264"/>
    </source>
</evidence>
<evidence type="ECO:0000313" key="16">
    <source>
        <dbReference type="EMBL" id="CAG8755419.1"/>
    </source>
</evidence>
<dbReference type="Gene3D" id="3.40.50.620">
    <property type="entry name" value="HUPs"/>
    <property type="match status" value="2"/>
</dbReference>
<evidence type="ECO:0000256" key="1">
    <source>
        <dbReference type="ARBA" id="ARBA00004496"/>
    </source>
</evidence>
<dbReference type="EC" id="6.1.1.4" evidence="3"/>
<dbReference type="Gene3D" id="3.10.20.590">
    <property type="match status" value="1"/>
</dbReference>
<keyword evidence="6 11" id="KW-0067">ATP-binding</keyword>
<dbReference type="GO" id="GO:0032543">
    <property type="term" value="P:mitochondrial translation"/>
    <property type="evidence" value="ECO:0007669"/>
    <property type="project" value="TreeGrafter"/>
</dbReference>
<dbReference type="InterPro" id="IPR001412">
    <property type="entry name" value="aa-tRNA-synth_I_CS"/>
</dbReference>
<dbReference type="SUPFAM" id="SSF47323">
    <property type="entry name" value="Anticodon-binding domain of a subclass of class I aminoacyl-tRNA synthetases"/>
    <property type="match status" value="1"/>
</dbReference>
<evidence type="ECO:0000256" key="8">
    <source>
        <dbReference type="ARBA" id="ARBA00023146"/>
    </source>
</evidence>
<dbReference type="Gene3D" id="3.90.740.10">
    <property type="entry name" value="Valyl/Leucyl/Isoleucyl-tRNA synthetase, editing domain"/>
    <property type="match status" value="1"/>
</dbReference>
<dbReference type="InterPro" id="IPR002302">
    <property type="entry name" value="Leu-tRNA-ligase"/>
</dbReference>
<dbReference type="AlphaFoldDB" id="A0A9N9NTD2"/>
<dbReference type="FunFam" id="1.10.730.10:FF:000002">
    <property type="entry name" value="Leucine--tRNA ligase"/>
    <property type="match status" value="1"/>
</dbReference>
<evidence type="ECO:0000259" key="12">
    <source>
        <dbReference type="Pfam" id="PF00133"/>
    </source>
</evidence>
<dbReference type="FunFam" id="3.40.50.620:FF:000003">
    <property type="entry name" value="Leucine--tRNA ligase"/>
    <property type="match status" value="1"/>
</dbReference>
<dbReference type="SUPFAM" id="SSF52374">
    <property type="entry name" value="Nucleotidylyl transferase"/>
    <property type="match status" value="1"/>
</dbReference>
<reference evidence="16" key="1">
    <citation type="submission" date="2021-06" db="EMBL/GenBank/DDBJ databases">
        <authorList>
            <person name="Kallberg Y."/>
            <person name="Tangrot J."/>
            <person name="Rosling A."/>
        </authorList>
    </citation>
    <scope>NUCLEOTIDE SEQUENCE</scope>
    <source>
        <strain evidence="16">FL966</strain>
    </source>
</reference>
<dbReference type="GO" id="GO:0004823">
    <property type="term" value="F:leucine-tRNA ligase activity"/>
    <property type="evidence" value="ECO:0007669"/>
    <property type="project" value="UniProtKB-EC"/>
</dbReference>
<feature type="domain" description="Methionyl/Valyl/Leucyl/Isoleucyl-tRNA synthetase anticodon-binding" evidence="13">
    <location>
        <begin position="680"/>
        <end position="808"/>
    </location>
</feature>
<keyword evidence="7 11" id="KW-0648">Protein biosynthesis</keyword>
<comment type="similarity">
    <text evidence="2 11">Belongs to the class-I aminoacyl-tRNA synthetase family.</text>
</comment>
<dbReference type="GO" id="GO:0002161">
    <property type="term" value="F:aminoacyl-tRNA deacylase activity"/>
    <property type="evidence" value="ECO:0007669"/>
    <property type="project" value="InterPro"/>
</dbReference>
<evidence type="ECO:0000256" key="11">
    <source>
        <dbReference type="RuleBase" id="RU363035"/>
    </source>
</evidence>
<dbReference type="GO" id="GO:0005524">
    <property type="term" value="F:ATP binding"/>
    <property type="evidence" value="ECO:0007669"/>
    <property type="project" value="UniProtKB-KW"/>
</dbReference>
<evidence type="ECO:0000256" key="4">
    <source>
        <dbReference type="ARBA" id="ARBA00022598"/>
    </source>
</evidence>
<evidence type="ECO:0000256" key="9">
    <source>
        <dbReference type="ARBA" id="ARBA00030520"/>
    </source>
</evidence>
<proteinExistence type="inferred from homology"/>
<dbReference type="InterPro" id="IPR009080">
    <property type="entry name" value="tRNAsynth_Ia_anticodon-bd"/>
</dbReference>